<reference evidence="4" key="3">
    <citation type="submission" date="2016-05" db="EMBL/GenBank/DDBJ databases">
        <title>WGS assembly of Xenopus tropicalis.</title>
        <authorList>
            <person name="Sessions A."/>
            <person name="Jenkins J."/>
            <person name="Mitros T."/>
            <person name="Lyons J.T."/>
            <person name="Dichmann D.S."/>
            <person name="Robert J."/>
            <person name="Harland R.M."/>
            <person name="Rokhsar D.S."/>
        </authorList>
    </citation>
    <scope>NUCLEOTIDE SEQUENCE</scope>
    <source>
        <strain evidence="4">Nigerian</strain>
    </source>
</reference>
<reference evidence="4" key="1">
    <citation type="submission" date="2009-11" db="EMBL/GenBank/DDBJ databases">
        <authorList>
            <consortium name="US DOE Joint Genome Institute (JGI-PGF)"/>
            <person name="Ottilar R."/>
            <person name="Schmutz J."/>
            <person name="Salamov A."/>
            <person name="Cheng J.F."/>
            <person name="Lucas S."/>
            <person name="Pitluck S."/>
            <person name="Gundlach H."/>
            <person name="Guo Y."/>
            <person name="Haberer G."/>
            <person name="Nasrallah J."/>
            <person name="Mayer K.F.X."/>
            <person name="van de Peer Y."/>
            <person name="Weigel D."/>
            <person name="Grigoriev I.V."/>
        </authorList>
    </citation>
    <scope>NUCLEOTIDE SEQUENCE</scope>
    <source>
        <strain evidence="4">Nigerian</strain>
    </source>
</reference>
<accession>A0A1B8Y906</accession>
<keyword evidence="3" id="KW-0732">Signal</keyword>
<name>A0A1B8Y906_XENTR</name>
<feature type="region of interest" description="Disordered" evidence="1">
    <location>
        <begin position="175"/>
        <end position="197"/>
    </location>
</feature>
<organism evidence="4">
    <name type="scientific">Xenopus tropicalis</name>
    <name type="common">Western clawed frog</name>
    <name type="synonym">Silurana tropicalis</name>
    <dbReference type="NCBI Taxonomy" id="8364"/>
    <lineage>
        <taxon>Eukaryota</taxon>
        <taxon>Metazoa</taxon>
        <taxon>Chordata</taxon>
        <taxon>Craniata</taxon>
        <taxon>Vertebrata</taxon>
        <taxon>Euteleostomi</taxon>
        <taxon>Amphibia</taxon>
        <taxon>Batrachia</taxon>
        <taxon>Anura</taxon>
        <taxon>Pipoidea</taxon>
        <taxon>Pipidae</taxon>
        <taxon>Xenopodinae</taxon>
        <taxon>Xenopus</taxon>
        <taxon>Silurana</taxon>
    </lineage>
</organism>
<feature type="compositionally biased region" description="Polar residues" evidence="1">
    <location>
        <begin position="441"/>
        <end position="455"/>
    </location>
</feature>
<keyword evidence="2" id="KW-0472">Membrane</keyword>
<protein>
    <recommendedName>
        <fullName evidence="5">Ig-like domain-containing protein</fullName>
    </recommendedName>
</protein>
<evidence type="ECO:0000313" key="4">
    <source>
        <dbReference type="EMBL" id="OCA19487.1"/>
    </source>
</evidence>
<keyword evidence="2" id="KW-1133">Transmembrane helix</keyword>
<feature type="transmembrane region" description="Helical" evidence="2">
    <location>
        <begin position="145"/>
        <end position="167"/>
    </location>
</feature>
<proteinExistence type="predicted"/>
<gene>
    <name evidence="4" type="ORF">XENTR_v90029009mg</name>
</gene>
<reference evidence="4" key="2">
    <citation type="journal article" date="2010" name="Science">
        <title>The genome of the Western clawed frog Xenopus tropicalis.</title>
        <authorList>
            <person name="Hellsten U."/>
            <person name="Harland R.M."/>
            <person name="Gilchrist M.J."/>
            <person name="Hendrix D."/>
            <person name="Jurka J."/>
            <person name="Kapitonov V."/>
            <person name="Ovcharenko I."/>
            <person name="Putnam N.H."/>
            <person name="Shu S."/>
            <person name="Taher L."/>
            <person name="Blitz I.L."/>
            <person name="Blumberg B."/>
            <person name="Dichmann D.S."/>
            <person name="Dubchak I."/>
            <person name="Amaya E."/>
            <person name="Detter J.C."/>
            <person name="Fletcher R."/>
            <person name="Gerhard D.S."/>
            <person name="Goodstein D."/>
            <person name="Graves T."/>
            <person name="Grigoriev I.V."/>
            <person name="Grimwood J."/>
            <person name="Kawashima T."/>
            <person name="Lindquist E."/>
            <person name="Lucas S.M."/>
            <person name="Mead P.E."/>
            <person name="Mitros T."/>
            <person name="Ogino H."/>
            <person name="Ohta Y."/>
            <person name="Poliakov A.V."/>
            <person name="Pollet N."/>
            <person name="Robert J."/>
            <person name="Salamov A."/>
            <person name="Sater A.K."/>
            <person name="Schmutz J."/>
            <person name="Terry A."/>
            <person name="Vize P.D."/>
            <person name="Warren W.C."/>
            <person name="Wells D."/>
            <person name="Wills A."/>
            <person name="Wilson R.K."/>
            <person name="Zimmerman L.B."/>
            <person name="Zorn A.M."/>
            <person name="Grainger R."/>
            <person name="Grammer T."/>
            <person name="Khokha M.K."/>
            <person name="Richardson P.M."/>
            <person name="Rokhsar D.S."/>
        </authorList>
    </citation>
    <scope>NUCLEOTIDE SEQUENCE [LARGE SCALE GENOMIC DNA]</scope>
    <source>
        <strain evidence="4">Nigerian</strain>
    </source>
</reference>
<evidence type="ECO:0000256" key="1">
    <source>
        <dbReference type="SAM" id="MobiDB-lite"/>
    </source>
</evidence>
<feature type="region of interest" description="Disordered" evidence="1">
    <location>
        <begin position="441"/>
        <end position="481"/>
    </location>
</feature>
<sequence>MGRLLVIIILLLGGACPGEPPSSPVLNSSFTHPDTYTFSCTLSPPREAVTQLHWKEKHIDGTYSKIGVQNTQYGDYIYSHYKDWNVALSLQNGNTTFILEIRMEGKVVCCEIVTFPSGQTPETCVATGEPQMEKEEETFRFRPDLLGTLLVAAAFTVGSIVIICLIFRTRNRKGCSLREGSHGQRPNQRGHGPCGAAQTNLAYESTITSNVHDGILPQTQVLPQNPKPSRNSAPPPIPPPRTRFIHEQQSSAMQGPSENRALLIRDHRPLNNGLPYPRRQRPSNDYPKLPKNQRAFDDGLQLSRNQRTSKGFLPLPRHQRPSDCFPPPIKDSSLVPPNLKPSQDPYLTSRSSEDCSVPPSLWGSVPRMDSPVTLSQESLPDPNAIYSNVKRQPLKIPLKIQNKARPHNRPFSTECSPRRSLRLMARASWDLQRAISPYGTASRTDLWPTRSSSFSPEDVTPLWPHRSNPQSSPDSPQITINPMYHSVATWGQSQVEPQA</sequence>
<feature type="compositionally biased region" description="Polar residues" evidence="1">
    <location>
        <begin position="467"/>
        <end position="480"/>
    </location>
</feature>
<evidence type="ECO:0000256" key="2">
    <source>
        <dbReference type="SAM" id="Phobius"/>
    </source>
</evidence>
<feature type="signal peptide" evidence="3">
    <location>
        <begin position="1"/>
        <end position="17"/>
    </location>
</feature>
<feature type="region of interest" description="Disordered" evidence="1">
    <location>
        <begin position="218"/>
        <end position="243"/>
    </location>
</feature>
<keyword evidence="2" id="KW-0812">Transmembrane</keyword>
<evidence type="ECO:0000256" key="3">
    <source>
        <dbReference type="SAM" id="SignalP"/>
    </source>
</evidence>
<dbReference type="EMBL" id="KV460378">
    <property type="protein sequence ID" value="OCA19487.1"/>
    <property type="molecule type" value="Genomic_DNA"/>
</dbReference>
<dbReference type="AlphaFoldDB" id="A0A1B8Y906"/>
<dbReference type="PROSITE" id="PS51257">
    <property type="entry name" value="PROKAR_LIPOPROTEIN"/>
    <property type="match status" value="1"/>
</dbReference>
<feature type="chain" id="PRO_5008619612" description="Ig-like domain-containing protein" evidence="3">
    <location>
        <begin position="18"/>
        <end position="499"/>
    </location>
</feature>
<evidence type="ECO:0008006" key="5">
    <source>
        <dbReference type="Google" id="ProtNLM"/>
    </source>
</evidence>
<feature type="region of interest" description="Disordered" evidence="1">
    <location>
        <begin position="265"/>
        <end position="361"/>
    </location>
</feature>